<feature type="domain" description="RNA polymerase sigma-70 region 2" evidence="7">
    <location>
        <begin position="5"/>
        <end position="72"/>
    </location>
</feature>
<accession>A0A367ZNN3</accession>
<keyword evidence="5" id="KW-0804">Transcription</keyword>
<feature type="compositionally biased region" description="Polar residues" evidence="6">
    <location>
        <begin position="73"/>
        <end position="84"/>
    </location>
</feature>
<proteinExistence type="inferred from homology"/>
<protein>
    <submittedName>
        <fullName evidence="9">RNA polymerase sigma-70 factor, ECF subfamily</fullName>
    </submittedName>
</protein>
<dbReference type="Pfam" id="PF08281">
    <property type="entry name" value="Sigma70_r4_2"/>
    <property type="match status" value="1"/>
</dbReference>
<evidence type="ECO:0000256" key="1">
    <source>
        <dbReference type="ARBA" id="ARBA00010641"/>
    </source>
</evidence>
<evidence type="ECO:0000259" key="7">
    <source>
        <dbReference type="Pfam" id="PF04542"/>
    </source>
</evidence>
<feature type="domain" description="RNA polymerase sigma factor 70 region 4 type 2" evidence="8">
    <location>
        <begin position="97"/>
        <end position="150"/>
    </location>
</feature>
<gene>
    <name evidence="9" type="ORF">OZSIB_0512</name>
</gene>
<keyword evidence="3" id="KW-0731">Sigma factor</keyword>
<feature type="region of interest" description="Disordered" evidence="6">
    <location>
        <begin position="70"/>
        <end position="93"/>
    </location>
</feature>
<dbReference type="PANTHER" id="PTHR43133:SF8">
    <property type="entry name" value="RNA POLYMERASE SIGMA FACTOR HI_1459-RELATED"/>
    <property type="match status" value="1"/>
</dbReference>
<dbReference type="InterPro" id="IPR007627">
    <property type="entry name" value="RNA_pol_sigma70_r2"/>
</dbReference>
<comment type="caution">
    <text evidence="9">The sequence shown here is derived from an EMBL/GenBank/DDBJ whole genome shotgun (WGS) entry which is preliminary data.</text>
</comment>
<evidence type="ECO:0000313" key="10">
    <source>
        <dbReference type="Proteomes" id="UP000252355"/>
    </source>
</evidence>
<dbReference type="InterPro" id="IPR014284">
    <property type="entry name" value="RNA_pol_sigma-70_dom"/>
</dbReference>
<evidence type="ECO:0000256" key="5">
    <source>
        <dbReference type="ARBA" id="ARBA00023163"/>
    </source>
</evidence>
<dbReference type="GO" id="GO:0016987">
    <property type="term" value="F:sigma factor activity"/>
    <property type="evidence" value="ECO:0007669"/>
    <property type="project" value="UniProtKB-KW"/>
</dbReference>
<dbReference type="InterPro" id="IPR013249">
    <property type="entry name" value="RNA_pol_sigma70_r4_t2"/>
</dbReference>
<dbReference type="GO" id="GO:0003677">
    <property type="term" value="F:DNA binding"/>
    <property type="evidence" value="ECO:0007669"/>
    <property type="project" value="UniProtKB-KW"/>
</dbReference>
<dbReference type="InterPro" id="IPR036388">
    <property type="entry name" value="WH-like_DNA-bd_sf"/>
</dbReference>
<dbReference type="InterPro" id="IPR039425">
    <property type="entry name" value="RNA_pol_sigma-70-like"/>
</dbReference>
<dbReference type="EMBL" id="QOQW01000017">
    <property type="protein sequence ID" value="RCK78961.1"/>
    <property type="molecule type" value="Genomic_DNA"/>
</dbReference>
<evidence type="ECO:0000256" key="4">
    <source>
        <dbReference type="ARBA" id="ARBA00023125"/>
    </source>
</evidence>
<keyword evidence="2" id="KW-0805">Transcription regulation</keyword>
<dbReference type="SUPFAM" id="SSF88659">
    <property type="entry name" value="Sigma3 and sigma4 domains of RNA polymerase sigma factors"/>
    <property type="match status" value="1"/>
</dbReference>
<dbReference type="GO" id="GO:0006352">
    <property type="term" value="P:DNA-templated transcription initiation"/>
    <property type="evidence" value="ECO:0007669"/>
    <property type="project" value="InterPro"/>
</dbReference>
<dbReference type="Gene3D" id="1.10.10.10">
    <property type="entry name" value="Winged helix-like DNA-binding domain superfamily/Winged helix DNA-binding domain"/>
    <property type="match status" value="1"/>
</dbReference>
<evidence type="ECO:0000256" key="3">
    <source>
        <dbReference type="ARBA" id="ARBA00023082"/>
    </source>
</evidence>
<sequence length="157" mass="18051">MPEIFQMYSPLVRWYLRSQWKCAGDLANDLVSETFVRLLQTVEKGGMPENPRAWLMKVCRHLVIDHLRKSDRQGQAPSLMSSTPGGKDPAQSAMNKRDIEDALGRLPDELREVLVMRYFFDLRSHEIADLLGNKTPGSVRALLFEGRRRLLDLLARE</sequence>
<dbReference type="PANTHER" id="PTHR43133">
    <property type="entry name" value="RNA POLYMERASE ECF-TYPE SIGMA FACTO"/>
    <property type="match status" value="1"/>
</dbReference>
<name>A0A367ZNN3_9BACT</name>
<reference evidence="9 10" key="1">
    <citation type="submission" date="2018-05" db="EMBL/GenBank/DDBJ databases">
        <title>A metagenomic window into the 2 km-deep terrestrial subsurface aquifer revealed taxonomically and functionally diverse microbial community comprising novel uncultured bacterial lineages.</title>
        <authorList>
            <person name="Kadnikov V.V."/>
            <person name="Mardanov A.V."/>
            <person name="Beletsky A.V."/>
            <person name="Banks D."/>
            <person name="Pimenov N.V."/>
            <person name="Frank Y.A."/>
            <person name="Karnachuk O.V."/>
            <person name="Ravin N.V."/>
        </authorList>
    </citation>
    <scope>NUCLEOTIDE SEQUENCE [LARGE SCALE GENOMIC DNA]</scope>
    <source>
        <strain evidence="9">BY5</strain>
    </source>
</reference>
<comment type="similarity">
    <text evidence="1">Belongs to the sigma-70 factor family. ECF subfamily.</text>
</comment>
<dbReference type="Gene3D" id="1.10.1740.10">
    <property type="match status" value="1"/>
</dbReference>
<dbReference type="NCBIfam" id="TIGR02937">
    <property type="entry name" value="sigma70-ECF"/>
    <property type="match status" value="1"/>
</dbReference>
<dbReference type="SUPFAM" id="SSF88946">
    <property type="entry name" value="Sigma2 domain of RNA polymerase sigma factors"/>
    <property type="match status" value="1"/>
</dbReference>
<evidence type="ECO:0000259" key="8">
    <source>
        <dbReference type="Pfam" id="PF08281"/>
    </source>
</evidence>
<dbReference type="InterPro" id="IPR013324">
    <property type="entry name" value="RNA_pol_sigma_r3/r4-like"/>
</dbReference>
<keyword evidence="4" id="KW-0238">DNA-binding</keyword>
<evidence type="ECO:0000256" key="2">
    <source>
        <dbReference type="ARBA" id="ARBA00023015"/>
    </source>
</evidence>
<organism evidence="9 10">
    <name type="scientific">Candidatus Ozemobacter sibiricus</name>
    <dbReference type="NCBI Taxonomy" id="2268124"/>
    <lineage>
        <taxon>Bacteria</taxon>
        <taxon>Candidatus Ozemobacteria</taxon>
        <taxon>Candidatus Ozemobacterales</taxon>
        <taxon>Candidatus Ozemobacteraceae</taxon>
        <taxon>Candidatus Ozemobacter</taxon>
    </lineage>
</organism>
<dbReference type="AlphaFoldDB" id="A0A367ZNN3"/>
<dbReference type="InterPro" id="IPR013325">
    <property type="entry name" value="RNA_pol_sigma_r2"/>
</dbReference>
<evidence type="ECO:0000256" key="6">
    <source>
        <dbReference type="SAM" id="MobiDB-lite"/>
    </source>
</evidence>
<dbReference type="Proteomes" id="UP000252355">
    <property type="component" value="Unassembled WGS sequence"/>
</dbReference>
<evidence type="ECO:0000313" key="9">
    <source>
        <dbReference type="EMBL" id="RCK78961.1"/>
    </source>
</evidence>
<dbReference type="Pfam" id="PF04542">
    <property type="entry name" value="Sigma70_r2"/>
    <property type="match status" value="1"/>
</dbReference>